<feature type="region of interest" description="Disordered" evidence="1">
    <location>
        <begin position="44"/>
        <end position="63"/>
    </location>
</feature>
<dbReference type="AlphaFoldDB" id="A0AAP4B9A2"/>
<reference evidence="3 4" key="1">
    <citation type="submission" date="2023-05" db="EMBL/GenBank/DDBJ databases">
        <title>[ruminococcus] sp. nov., isolated from a pig farm feces dump.</title>
        <authorList>
            <person name="Chang Y.-H."/>
        </authorList>
    </citation>
    <scope>NUCLEOTIDE SEQUENCE [LARGE SCALE GENOMIC DNA]</scope>
    <source>
        <strain evidence="3 4">YH-rum2234</strain>
    </source>
</reference>
<dbReference type="EMBL" id="JASGBQ010000002">
    <property type="protein sequence ID" value="MDI9241425.1"/>
    <property type="molecule type" value="Genomic_DNA"/>
</dbReference>
<evidence type="ECO:0000313" key="4">
    <source>
        <dbReference type="Proteomes" id="UP001300383"/>
    </source>
</evidence>
<feature type="compositionally biased region" description="Basic and acidic residues" evidence="1">
    <location>
        <begin position="44"/>
        <end position="58"/>
    </location>
</feature>
<name>A0AAP4B9A2_9FIRM</name>
<evidence type="ECO:0000256" key="1">
    <source>
        <dbReference type="SAM" id="MobiDB-lite"/>
    </source>
</evidence>
<organism evidence="3 4">
    <name type="scientific">Fusibacillus kribbianus</name>
    <dbReference type="NCBI Taxonomy" id="3044208"/>
    <lineage>
        <taxon>Bacteria</taxon>
        <taxon>Bacillati</taxon>
        <taxon>Bacillota</taxon>
        <taxon>Clostridia</taxon>
        <taxon>Lachnospirales</taxon>
        <taxon>Lachnospiraceae</taxon>
        <taxon>Fusibacillus</taxon>
    </lineage>
</organism>
<keyword evidence="4" id="KW-1185">Reference proteome</keyword>
<dbReference type="RefSeq" id="WP_283229934.1">
    <property type="nucleotide sequence ID" value="NZ_JASGBQ010000002.1"/>
</dbReference>
<comment type="caution">
    <text evidence="3">The sequence shown here is derived from an EMBL/GenBank/DDBJ whole genome shotgun (WGS) entry which is preliminary data.</text>
</comment>
<keyword evidence="2" id="KW-0732">Signal</keyword>
<gene>
    <name evidence="3" type="ORF">QJ036_02895</name>
</gene>
<accession>A0AAP4B9A2</accession>
<dbReference type="InterPro" id="IPR023908">
    <property type="entry name" value="xxxLxxG_rpt"/>
</dbReference>
<dbReference type="Gene3D" id="1.10.287.950">
    <property type="entry name" value="Methyl-accepting chemotaxis protein"/>
    <property type="match status" value="1"/>
</dbReference>
<evidence type="ECO:0000256" key="2">
    <source>
        <dbReference type="SAM" id="SignalP"/>
    </source>
</evidence>
<protein>
    <recommendedName>
        <fullName evidence="5">X-X-X-Leu-X-X-Gly heptad repeats</fullName>
    </recommendedName>
</protein>
<sequence>MRKRYGISKKLLAAVLFVTLTFGMTGAAVYGAGVKKGEEAFSEKQSVQKETKEEHDTETGGFSGDETVYVISDADGTVKKTIVSRWMQSGNGEETCSQTETDKELPVEVKISYQLDGKPVSPKELAGKSGRVTMRFDYTNRQYETVVVDGKEKQICVPFVMLTGMILDNEKFTNVEVSNGRILNDGSHLAVAGFALPGLNESLELDREQVDFPDYVEISADVTDFELETTMTLAINDIFAELDLDQADTEEKLEASLEKLEDAMEQLMDGSSALYDGLAELLDKSGGMIDGIGELAVGAGSLSRGTEELLSGTESLKNGAGELESGLSRLASENDAIRGGAKQVFDSLLQAAEEQLIQAGVSVPKLTQDNYSEVLSGVLASLDENAVRAAAREKALEAVTAGVRERSAEVRTAVEVQVRSQILEGVLNAMGNPMSTEQYEAIAQGLTEVDEETRAAVAQIGQAVEAQMNSAEIQDKISGVTEAKLQELIDQKMQSEEVTAQINGAVEMAKNGAAGVKGLKSQLDSYRQFYEGLLVYTDGVAAAGEGAGQLYKGAGQLQTGAARLSEGADSLTRGIGQLEKGGAALTDGVSRLTDGAMQLSDGLKEFHEEGIQKLLDVFEGDLKGLVERFRAVSDAAKSYHSFLDNTEAESGKVRFLYKTEEISAE</sequence>
<feature type="signal peptide" evidence="2">
    <location>
        <begin position="1"/>
        <end position="27"/>
    </location>
</feature>
<dbReference type="NCBIfam" id="TIGR03057">
    <property type="entry name" value="xxxLxxG_by_4"/>
    <property type="match status" value="1"/>
</dbReference>
<evidence type="ECO:0000313" key="3">
    <source>
        <dbReference type="EMBL" id="MDI9241425.1"/>
    </source>
</evidence>
<proteinExistence type="predicted"/>
<evidence type="ECO:0008006" key="5">
    <source>
        <dbReference type="Google" id="ProtNLM"/>
    </source>
</evidence>
<feature type="chain" id="PRO_5043008692" description="X-X-X-Leu-X-X-Gly heptad repeats" evidence="2">
    <location>
        <begin position="28"/>
        <end position="665"/>
    </location>
</feature>
<dbReference type="Proteomes" id="UP001300383">
    <property type="component" value="Unassembled WGS sequence"/>
</dbReference>